<keyword evidence="3" id="KW-0472">Membrane</keyword>
<dbReference type="Pfam" id="PF02194">
    <property type="entry name" value="PXA"/>
    <property type="match status" value="1"/>
</dbReference>
<evidence type="ECO:0000256" key="3">
    <source>
        <dbReference type="SAM" id="Phobius"/>
    </source>
</evidence>
<dbReference type="SUPFAM" id="SSF48097">
    <property type="entry name" value="Regulator of G-protein signaling, RGS"/>
    <property type="match status" value="1"/>
</dbReference>
<dbReference type="Pfam" id="PF00787">
    <property type="entry name" value="PX"/>
    <property type="match status" value="1"/>
</dbReference>
<dbReference type="PROSITE" id="PS50132">
    <property type="entry name" value="RGS"/>
    <property type="match status" value="1"/>
</dbReference>
<dbReference type="InterPro" id="IPR016137">
    <property type="entry name" value="RGS"/>
</dbReference>
<dbReference type="SUPFAM" id="SSF64268">
    <property type="entry name" value="PX domain"/>
    <property type="match status" value="1"/>
</dbReference>
<dbReference type="PANTHER" id="PTHR22775:SF3">
    <property type="entry name" value="SORTING NEXIN-13"/>
    <property type="match status" value="1"/>
</dbReference>
<dbReference type="Gene3D" id="3.30.1520.10">
    <property type="entry name" value="Phox-like domain"/>
    <property type="match status" value="1"/>
</dbReference>
<dbReference type="SMART" id="SM00313">
    <property type="entry name" value="PXA"/>
    <property type="match status" value="1"/>
</dbReference>
<reference evidence="7" key="1">
    <citation type="journal article" date="2020" name="Stud. Mycol.">
        <title>101 Dothideomycetes genomes: a test case for predicting lifestyles and emergence of pathogens.</title>
        <authorList>
            <person name="Haridas S."/>
            <person name="Albert R."/>
            <person name="Binder M."/>
            <person name="Bloem J."/>
            <person name="Labutti K."/>
            <person name="Salamov A."/>
            <person name="Andreopoulos B."/>
            <person name="Baker S."/>
            <person name="Barry K."/>
            <person name="Bills G."/>
            <person name="Bluhm B."/>
            <person name="Cannon C."/>
            <person name="Castanera R."/>
            <person name="Culley D."/>
            <person name="Daum C."/>
            <person name="Ezra D."/>
            <person name="Gonzalez J."/>
            <person name="Henrissat B."/>
            <person name="Kuo A."/>
            <person name="Liang C."/>
            <person name="Lipzen A."/>
            <person name="Lutzoni F."/>
            <person name="Magnuson J."/>
            <person name="Mondo S."/>
            <person name="Nolan M."/>
            <person name="Ohm R."/>
            <person name="Pangilinan J."/>
            <person name="Park H.-J."/>
            <person name="Ramirez L."/>
            <person name="Alfaro M."/>
            <person name="Sun H."/>
            <person name="Tritt A."/>
            <person name="Yoshinaga Y."/>
            <person name="Zwiers L.-H."/>
            <person name="Turgeon B."/>
            <person name="Goodwin S."/>
            <person name="Spatafora J."/>
            <person name="Crous P."/>
            <person name="Grigoriev I."/>
        </authorList>
    </citation>
    <scope>NUCLEOTIDE SEQUENCE</scope>
    <source>
        <strain evidence="7">CBS 480.64</strain>
    </source>
</reference>
<keyword evidence="8" id="KW-1185">Reference proteome</keyword>
<evidence type="ECO:0008006" key="9">
    <source>
        <dbReference type="Google" id="ProtNLM"/>
    </source>
</evidence>
<name>A0A6A7C6X0_9PEZI</name>
<dbReference type="EMBL" id="MU005964">
    <property type="protein sequence ID" value="KAF2862735.1"/>
    <property type="molecule type" value="Genomic_DNA"/>
</dbReference>
<dbReference type="Pfam" id="PF08628">
    <property type="entry name" value="Nexin_C"/>
    <property type="match status" value="1"/>
</dbReference>
<dbReference type="Gene3D" id="1.10.167.10">
    <property type="entry name" value="Regulator of G-protein Signalling 4, domain 2"/>
    <property type="match status" value="1"/>
</dbReference>
<accession>A0A6A7C6X0</accession>
<comment type="similarity">
    <text evidence="1">Belongs to the sorting nexin family.</text>
</comment>
<dbReference type="InterPro" id="IPR013937">
    <property type="entry name" value="Sorting_nexin_C"/>
</dbReference>
<protein>
    <recommendedName>
        <fullName evidence="9">Intermediate filament protein</fullName>
    </recommendedName>
</protein>
<feature type="region of interest" description="Disordered" evidence="2">
    <location>
        <begin position="543"/>
        <end position="580"/>
    </location>
</feature>
<evidence type="ECO:0000256" key="2">
    <source>
        <dbReference type="SAM" id="MobiDB-lite"/>
    </source>
</evidence>
<dbReference type="InterPro" id="IPR036305">
    <property type="entry name" value="RGS_sf"/>
</dbReference>
<feature type="region of interest" description="Disordered" evidence="2">
    <location>
        <begin position="293"/>
        <end position="313"/>
    </location>
</feature>
<dbReference type="OrthoDB" id="120967at2759"/>
<feature type="region of interest" description="Disordered" evidence="2">
    <location>
        <begin position="623"/>
        <end position="662"/>
    </location>
</feature>
<sequence length="1134" mass="126271">MPYGDNKYVIPSAALAAFVSWSLLTDWLPSLRWIPHAFILGAIAAVLGLIYVIGTTANDITIDEDHSAFTPGWDVNEELARLKARAEYRRPLIFPHARAFSKAVDDLLDSVIKQYVTSWYGSLCSRPLFQHEIDRVLRSVLMTFAARLTDVDLVEIGVSRILPLLTAHFRDFYDAEKAVAGSKLEATDAAVASKFRNGKLHPVVSETNVSDPNSKQHTLRQLVQKIISIVLPGNMKTSPAVLVLIREIVTCAVLTPIVTTLTDPDTWNQLIISIGGPMLRDRKSVRKVRAALDQHAPASSPKPSGPKAFPMLRGNDTERQFERFIRAIRQVKTLSEAKKFRNEVVSQLRRGLVFKSQDTVYLRRLEAGKRLLDQKISSLPQSDAERKTEVSNSDSLLEKKKRASLREIIYDSEGLGLFMEYMNRLQALQLVKFYLAVDGYRYPLEGDEDTLPSGADANGEKMDVAKMYEEYLRKLEVLAEQDLNAVRRYLKAGSGATMAEYTEARRAVLKTQTRVYKAMKEQYLSGFKRSDLYYKWLETAPPLLSPTAGPTKPRLSLDDRRRSDMGFDENRVGDTLDKEYDSDTEVLRQAHEEAKVVRDMQSALDDIVKRDQGSDLFDLGSSRLQVNAGNQQAQRRSLDQPRSSLRDQTSQTNKPSLSSLGLVGAPSTRGVFVDDLFADEAERFAEDEREQSDGEGSMGIGDVREADPGDLGLTEAIDALSAEIEKLNAQKGILDSLMAKAELTNNSAELRILKKSEQSLQREIRQKELQKQQYAFQENDSSLYGRATLSVPSVVVGRQDDGHEYALYVIQVRRQAGESMPAATWAITRRYSQFHELHKRLKALFPSVRELEFPKRQAFLTLQKDFLQKRRGILERYLRSLLLVPAICRSRELRAFLSQSAIASTDTDGSQVDAKDFVARIYNSVSDGMEEFLGNVPVLDQLSVAGQNLVLAATAQISATASGNLDASSQQPEAESGVREPEPFVKPIADLFLETFELNKGNSWLRGRTIVVILHQLLGGQIERKIQEAAKNAVTDASLSNHVKFLKDVMWPGGNPRSTSAPRSAARKARAKKEAALLLGALIPDIAGGVVGKQNAVAASRKLSAVVNNERLLTHLVFTLLDEVVKVVFPGSIP</sequence>
<feature type="region of interest" description="Disordered" evidence="2">
    <location>
        <begin position="684"/>
        <end position="707"/>
    </location>
</feature>
<dbReference type="InterPro" id="IPR044926">
    <property type="entry name" value="RGS_subdomain_2"/>
</dbReference>
<dbReference type="InterPro" id="IPR001683">
    <property type="entry name" value="PX_dom"/>
</dbReference>
<dbReference type="Proteomes" id="UP000799421">
    <property type="component" value="Unassembled WGS sequence"/>
</dbReference>
<dbReference type="SMART" id="SM00315">
    <property type="entry name" value="RGS"/>
    <property type="match status" value="1"/>
</dbReference>
<evidence type="ECO:0000256" key="1">
    <source>
        <dbReference type="ARBA" id="ARBA00010883"/>
    </source>
</evidence>
<dbReference type="Pfam" id="PF00615">
    <property type="entry name" value="RGS"/>
    <property type="match status" value="1"/>
</dbReference>
<feature type="transmembrane region" description="Helical" evidence="3">
    <location>
        <begin position="36"/>
        <end position="54"/>
    </location>
</feature>
<organism evidence="7 8">
    <name type="scientific">Piedraia hortae CBS 480.64</name>
    <dbReference type="NCBI Taxonomy" id="1314780"/>
    <lineage>
        <taxon>Eukaryota</taxon>
        <taxon>Fungi</taxon>
        <taxon>Dikarya</taxon>
        <taxon>Ascomycota</taxon>
        <taxon>Pezizomycotina</taxon>
        <taxon>Dothideomycetes</taxon>
        <taxon>Dothideomycetidae</taxon>
        <taxon>Capnodiales</taxon>
        <taxon>Piedraiaceae</taxon>
        <taxon>Piedraia</taxon>
    </lineage>
</organism>
<dbReference type="PROSITE" id="PS50195">
    <property type="entry name" value="PX"/>
    <property type="match status" value="1"/>
</dbReference>
<dbReference type="InterPro" id="IPR036871">
    <property type="entry name" value="PX_dom_sf"/>
</dbReference>
<dbReference type="SMART" id="SM00312">
    <property type="entry name" value="PX"/>
    <property type="match status" value="1"/>
</dbReference>
<gene>
    <name evidence="7" type="ORF">K470DRAFT_212335</name>
</gene>
<evidence type="ECO:0000259" key="4">
    <source>
        <dbReference type="PROSITE" id="PS50132"/>
    </source>
</evidence>
<feature type="domain" description="PXA" evidence="6">
    <location>
        <begin position="97"/>
        <end position="279"/>
    </location>
</feature>
<evidence type="ECO:0000259" key="6">
    <source>
        <dbReference type="PROSITE" id="PS51207"/>
    </source>
</evidence>
<feature type="domain" description="RGS" evidence="4">
    <location>
        <begin position="404"/>
        <end position="537"/>
    </location>
</feature>
<evidence type="ECO:0000313" key="8">
    <source>
        <dbReference type="Proteomes" id="UP000799421"/>
    </source>
</evidence>
<feature type="compositionally biased region" description="Polar residues" evidence="2">
    <location>
        <begin position="623"/>
        <end position="659"/>
    </location>
</feature>
<dbReference type="PROSITE" id="PS51207">
    <property type="entry name" value="PXA"/>
    <property type="match status" value="1"/>
</dbReference>
<dbReference type="InterPro" id="IPR003114">
    <property type="entry name" value="Phox_assoc"/>
</dbReference>
<dbReference type="AlphaFoldDB" id="A0A6A7C6X0"/>
<feature type="compositionally biased region" description="Low complexity" evidence="2">
    <location>
        <begin position="296"/>
        <end position="310"/>
    </location>
</feature>
<dbReference type="PANTHER" id="PTHR22775">
    <property type="entry name" value="SORTING NEXIN"/>
    <property type="match status" value="1"/>
</dbReference>
<evidence type="ECO:0000259" key="5">
    <source>
        <dbReference type="PROSITE" id="PS50195"/>
    </source>
</evidence>
<proteinExistence type="inferred from homology"/>
<keyword evidence="3" id="KW-1133">Transmembrane helix</keyword>
<feature type="compositionally biased region" description="Basic and acidic residues" evidence="2">
    <location>
        <begin position="555"/>
        <end position="580"/>
    </location>
</feature>
<keyword evidence="3" id="KW-0812">Transmembrane</keyword>
<dbReference type="GO" id="GO:0035091">
    <property type="term" value="F:phosphatidylinositol binding"/>
    <property type="evidence" value="ECO:0007669"/>
    <property type="project" value="InterPro"/>
</dbReference>
<evidence type="ECO:0000313" key="7">
    <source>
        <dbReference type="EMBL" id="KAF2862735.1"/>
    </source>
</evidence>
<feature type="domain" description="PX" evidence="5">
    <location>
        <begin position="786"/>
        <end position="904"/>
    </location>
</feature>